<evidence type="ECO:0000256" key="1">
    <source>
        <dbReference type="SAM" id="MobiDB-lite"/>
    </source>
</evidence>
<gene>
    <name evidence="2" type="ORF">BI347_15990</name>
</gene>
<accession>A0A1S1WVZ2</accession>
<evidence type="ECO:0000313" key="3">
    <source>
        <dbReference type="Proteomes" id="UP000180088"/>
    </source>
</evidence>
<sequence length="71" mass="8156">MRRYHIECVRNAAGYFVGWSVQTGQPSPSCRIYPLYEMAETEALRMETETSQQEARTERRSNAADQPSLSL</sequence>
<dbReference type="AlphaFoldDB" id="A0A1S1WVZ2"/>
<dbReference type="EMBL" id="MKCS01000002">
    <property type="protein sequence ID" value="OHX11205.1"/>
    <property type="molecule type" value="Genomic_DNA"/>
</dbReference>
<feature type="region of interest" description="Disordered" evidence="1">
    <location>
        <begin position="44"/>
        <end position="71"/>
    </location>
</feature>
<comment type="caution">
    <text evidence="2">The sequence shown here is derived from an EMBL/GenBank/DDBJ whole genome shotgun (WGS) entry which is preliminary data.</text>
</comment>
<organism evidence="2 3">
    <name type="scientific">Chromobacterium sphagni</name>
    <dbReference type="NCBI Taxonomy" id="1903179"/>
    <lineage>
        <taxon>Bacteria</taxon>
        <taxon>Pseudomonadati</taxon>
        <taxon>Pseudomonadota</taxon>
        <taxon>Betaproteobacteria</taxon>
        <taxon>Neisseriales</taxon>
        <taxon>Chromobacteriaceae</taxon>
        <taxon>Chromobacterium</taxon>
    </lineage>
</organism>
<name>A0A1S1WVZ2_9NEIS</name>
<protein>
    <submittedName>
        <fullName evidence="2">Uncharacterized protein</fullName>
    </submittedName>
</protein>
<evidence type="ECO:0000313" key="2">
    <source>
        <dbReference type="EMBL" id="OHX11205.1"/>
    </source>
</evidence>
<proteinExistence type="predicted"/>
<reference evidence="2 3" key="1">
    <citation type="submission" date="2016-09" db="EMBL/GenBank/DDBJ databases">
        <title>Chromobacterium muskegensis sp. nov., an insecticidal bacterium isolated from Sphagnum bogs.</title>
        <authorList>
            <person name="Sparks M.E."/>
            <person name="Blackburn M.B."/>
            <person name="Gundersen-Rindal D.E."/>
            <person name="Mitchell A."/>
            <person name="Farrar R."/>
            <person name="Kuhar D."/>
        </authorList>
    </citation>
    <scope>NUCLEOTIDE SEQUENCE [LARGE SCALE GENOMIC DNA]</scope>
    <source>
        <strain evidence="2 3">37-2</strain>
    </source>
</reference>
<dbReference type="Proteomes" id="UP000180088">
    <property type="component" value="Unassembled WGS sequence"/>
</dbReference>